<dbReference type="Proteomes" id="UP000015241">
    <property type="component" value="Unassembled WGS sequence"/>
</dbReference>
<organism evidence="2 3">
    <name type="scientific">Fomitopsis schrenkii</name>
    <name type="common">Brown rot fungus</name>
    <dbReference type="NCBI Taxonomy" id="2126942"/>
    <lineage>
        <taxon>Eukaryota</taxon>
        <taxon>Fungi</taxon>
        <taxon>Dikarya</taxon>
        <taxon>Basidiomycota</taxon>
        <taxon>Agaricomycotina</taxon>
        <taxon>Agaricomycetes</taxon>
        <taxon>Polyporales</taxon>
        <taxon>Fomitopsis</taxon>
    </lineage>
</organism>
<dbReference type="InParanoid" id="S8EEQ9"/>
<protein>
    <recommendedName>
        <fullName evidence="1">BTB domain-containing protein</fullName>
    </recommendedName>
</protein>
<reference evidence="2 3" key="1">
    <citation type="journal article" date="2012" name="Science">
        <title>The Paleozoic origin of enzymatic lignin decomposition reconstructed from 31 fungal genomes.</title>
        <authorList>
            <person name="Floudas D."/>
            <person name="Binder M."/>
            <person name="Riley R."/>
            <person name="Barry K."/>
            <person name="Blanchette R.A."/>
            <person name="Henrissat B."/>
            <person name="Martinez A.T."/>
            <person name="Otillar R."/>
            <person name="Spatafora J.W."/>
            <person name="Yadav J.S."/>
            <person name="Aerts A."/>
            <person name="Benoit I."/>
            <person name="Boyd A."/>
            <person name="Carlson A."/>
            <person name="Copeland A."/>
            <person name="Coutinho P.M."/>
            <person name="de Vries R.P."/>
            <person name="Ferreira P."/>
            <person name="Findley K."/>
            <person name="Foster B."/>
            <person name="Gaskell J."/>
            <person name="Glotzer D."/>
            <person name="Gorecki P."/>
            <person name="Heitman J."/>
            <person name="Hesse C."/>
            <person name="Hori C."/>
            <person name="Igarashi K."/>
            <person name="Jurgens J.A."/>
            <person name="Kallen N."/>
            <person name="Kersten P."/>
            <person name="Kohler A."/>
            <person name="Kuees U."/>
            <person name="Kumar T.K.A."/>
            <person name="Kuo A."/>
            <person name="LaButti K."/>
            <person name="Larrondo L.F."/>
            <person name="Lindquist E."/>
            <person name="Ling A."/>
            <person name="Lombard V."/>
            <person name="Lucas S."/>
            <person name="Lundell T."/>
            <person name="Martin R."/>
            <person name="McLaughlin D.J."/>
            <person name="Morgenstern I."/>
            <person name="Morin E."/>
            <person name="Murat C."/>
            <person name="Nagy L.G."/>
            <person name="Nolan M."/>
            <person name="Ohm R.A."/>
            <person name="Patyshakuliyeva A."/>
            <person name="Rokas A."/>
            <person name="Ruiz-Duenas F.J."/>
            <person name="Sabat G."/>
            <person name="Salamov A."/>
            <person name="Samejima M."/>
            <person name="Schmutz J."/>
            <person name="Slot J.C."/>
            <person name="St John F."/>
            <person name="Stenlid J."/>
            <person name="Sun H."/>
            <person name="Sun S."/>
            <person name="Syed K."/>
            <person name="Tsang A."/>
            <person name="Wiebenga A."/>
            <person name="Young D."/>
            <person name="Pisabarro A."/>
            <person name="Eastwood D.C."/>
            <person name="Martin F."/>
            <person name="Cullen D."/>
            <person name="Grigoriev I.V."/>
            <person name="Hibbett D.S."/>
        </authorList>
    </citation>
    <scope>NUCLEOTIDE SEQUENCE</scope>
    <source>
        <strain evidence="3">FP-58527</strain>
    </source>
</reference>
<dbReference type="Pfam" id="PF00651">
    <property type="entry name" value="BTB"/>
    <property type="match status" value="1"/>
</dbReference>
<dbReference type="OrthoDB" id="3164835at2759"/>
<name>S8EEQ9_FOMSC</name>
<dbReference type="AlphaFoldDB" id="S8EEQ9"/>
<gene>
    <name evidence="2" type="ORF">FOMPIDRAFT_86067</name>
</gene>
<sequence>MTSEPPNANLYAPPPFDHPKADLILRSDDGVDFRVSTFILEISSEFFANMLKDGQPEGDERRDGCPVVWVQEHSKILQSVLSFIYPVDPPILDEIPDIQACLAAALKYNMKRVVSLTRTALRSIAREAPLRAWAVAVQNGLEVEARVAAAEAVRQGISVLDDFPPEMQELSAGPYFRLLQYERLAGNSKMEQDDSDQFVFCDPPVPSTQVPQVDPGSSPVLPANPQISSQSYDRIRSLGADVIIRSADGHEFPVHKALLSLASPPLAALLLAHPVRDEPGSADLTADITPLSFTDVVLVGDSLPQVVPLDEDAVTLAVVLGLCYPPSEGEVATGMEDIQVLQGVTDAVKKYEMDGVKRFLQDQWEKASTSDPLRAFIVATRHGADAEARKAARMLLDRKLEDYYSSILEVSSVSAYRRLVKYERACRKALQQAVQAYLMPADPSVGKHLILPVKSAMCRVYYLPCTQRRHFQCRGVSDLDSQGACDPCLSLAATIAGVLRRLETEPDVLMTILESRDATSTSQTLLCALCSRQDDFVKLKAIYDDLYTLAKSLIDVAYMEHCVGIVSPNA</sequence>
<dbReference type="EMBL" id="KE504132">
    <property type="protein sequence ID" value="EPT03028.1"/>
    <property type="molecule type" value="Genomic_DNA"/>
</dbReference>
<feature type="domain" description="BTB" evidence="1">
    <location>
        <begin position="21"/>
        <end position="85"/>
    </location>
</feature>
<dbReference type="InterPro" id="IPR011333">
    <property type="entry name" value="SKP1/BTB/POZ_sf"/>
</dbReference>
<dbReference type="CDD" id="cd18186">
    <property type="entry name" value="BTB_POZ_ZBTB_KLHL-like"/>
    <property type="match status" value="2"/>
</dbReference>
<evidence type="ECO:0000259" key="1">
    <source>
        <dbReference type="PROSITE" id="PS50097"/>
    </source>
</evidence>
<accession>S8EEQ9</accession>
<evidence type="ECO:0000313" key="2">
    <source>
        <dbReference type="EMBL" id="EPT03028.1"/>
    </source>
</evidence>
<dbReference type="SUPFAM" id="SSF54695">
    <property type="entry name" value="POZ domain"/>
    <property type="match status" value="2"/>
</dbReference>
<dbReference type="InterPro" id="IPR000210">
    <property type="entry name" value="BTB/POZ_dom"/>
</dbReference>
<proteinExistence type="predicted"/>
<dbReference type="PROSITE" id="PS50097">
    <property type="entry name" value="BTB"/>
    <property type="match status" value="2"/>
</dbReference>
<feature type="domain" description="BTB" evidence="1">
    <location>
        <begin position="240"/>
        <end position="297"/>
    </location>
</feature>
<evidence type="ECO:0000313" key="3">
    <source>
        <dbReference type="Proteomes" id="UP000015241"/>
    </source>
</evidence>
<dbReference type="HOGENOM" id="CLU_444799_0_0_1"/>
<dbReference type="eggNOG" id="ENOG502TIRV">
    <property type="taxonomic scope" value="Eukaryota"/>
</dbReference>
<keyword evidence="3" id="KW-1185">Reference proteome</keyword>
<dbReference type="STRING" id="743788.S8EEQ9"/>
<dbReference type="Gene3D" id="3.30.710.10">
    <property type="entry name" value="Potassium Channel Kv1.1, Chain A"/>
    <property type="match status" value="2"/>
</dbReference>
<dbReference type="SMART" id="SM00225">
    <property type="entry name" value="BTB"/>
    <property type="match status" value="2"/>
</dbReference>